<dbReference type="NCBIfam" id="TIGR01509">
    <property type="entry name" value="HAD-SF-IA-v3"/>
    <property type="match status" value="1"/>
</dbReference>
<evidence type="ECO:0000313" key="1">
    <source>
        <dbReference type="EMBL" id="PSJ41113.1"/>
    </source>
</evidence>
<name>A0A2P7QT24_9GAMM</name>
<gene>
    <name evidence="1" type="ORF">C7I36_11075</name>
</gene>
<dbReference type="NCBIfam" id="NF006976">
    <property type="entry name" value="PRK09449.1"/>
    <property type="match status" value="1"/>
</dbReference>
<dbReference type="InterPro" id="IPR052550">
    <property type="entry name" value="Pyrimidine_5'-ntase_YjjG"/>
</dbReference>
<dbReference type="InterPro" id="IPR023214">
    <property type="entry name" value="HAD_sf"/>
</dbReference>
<keyword evidence="1" id="KW-0378">Hydrolase</keyword>
<sequence>MHYPWILFDADETLFHFDAYAGLRRMFAGFGVDFGEPEFHHYQALNQPLWVDYQNGHITAEQLQHRRFAGWAERLAVSTRELNSAFLAAMADICAPLPGARELIDALSGKAQLGIITNGFTELQQIRLERTGFRDAFSTLVISEQVGLAKPDPGIFEHALALMGRPPREQVLMVGDNPHSDILGGLNAGLHTCWLNPAGKAAPEGIRPHYQVSSLHELHKLLLA</sequence>
<dbReference type="SFLD" id="SFLDG01129">
    <property type="entry name" value="C1.5:_HAD__Beta-PGM__Phosphata"/>
    <property type="match status" value="1"/>
</dbReference>
<dbReference type="NCBIfam" id="TIGR01549">
    <property type="entry name" value="HAD-SF-IA-v1"/>
    <property type="match status" value="1"/>
</dbReference>
<dbReference type="Proteomes" id="UP000242181">
    <property type="component" value="Unassembled WGS sequence"/>
</dbReference>
<dbReference type="PANTHER" id="PTHR47478:SF1">
    <property type="entry name" value="PYRIMIDINE 5'-NUCLEOTIDASE YJJG"/>
    <property type="match status" value="1"/>
</dbReference>
<dbReference type="SUPFAM" id="SSF56784">
    <property type="entry name" value="HAD-like"/>
    <property type="match status" value="1"/>
</dbReference>
<keyword evidence="2" id="KW-1185">Reference proteome</keyword>
<dbReference type="SFLD" id="SFLDS00003">
    <property type="entry name" value="Haloacid_Dehalogenase"/>
    <property type="match status" value="1"/>
</dbReference>
<dbReference type="InterPro" id="IPR036412">
    <property type="entry name" value="HAD-like_sf"/>
</dbReference>
<dbReference type="Gene3D" id="3.40.50.1000">
    <property type="entry name" value="HAD superfamily/HAD-like"/>
    <property type="match status" value="1"/>
</dbReference>
<dbReference type="GO" id="GO:0008253">
    <property type="term" value="F:5'-nucleotidase activity"/>
    <property type="evidence" value="ECO:0007669"/>
    <property type="project" value="UniProtKB-EC"/>
</dbReference>
<dbReference type="OrthoDB" id="148966at2"/>
<dbReference type="InterPro" id="IPR011951">
    <property type="entry name" value="HAD-SF_hydro_IA_YjjG/PynA"/>
</dbReference>
<dbReference type="PRINTS" id="PR00413">
    <property type="entry name" value="HADHALOGNASE"/>
</dbReference>
<dbReference type="Gene3D" id="1.10.150.240">
    <property type="entry name" value="Putative phosphatase, domain 2"/>
    <property type="match status" value="1"/>
</dbReference>
<dbReference type="InterPro" id="IPR006439">
    <property type="entry name" value="HAD-SF_hydro_IA"/>
</dbReference>
<dbReference type="InterPro" id="IPR023198">
    <property type="entry name" value="PGP-like_dom2"/>
</dbReference>
<dbReference type="NCBIfam" id="TIGR02254">
    <property type="entry name" value="YjjG_YfnB"/>
    <property type="match status" value="1"/>
</dbReference>
<dbReference type="PANTHER" id="PTHR47478">
    <property type="match status" value="1"/>
</dbReference>
<evidence type="ECO:0000313" key="2">
    <source>
        <dbReference type="Proteomes" id="UP000242181"/>
    </source>
</evidence>
<dbReference type="RefSeq" id="WP_106453775.1">
    <property type="nucleotide sequence ID" value="NZ_PXYH01000014.1"/>
</dbReference>
<comment type="caution">
    <text evidence="1">The sequence shown here is derived from an EMBL/GenBank/DDBJ whole genome shotgun (WGS) entry which is preliminary data.</text>
</comment>
<dbReference type="CDD" id="cd04305">
    <property type="entry name" value="HAD_Neu5Ac-Pase_like"/>
    <property type="match status" value="1"/>
</dbReference>
<dbReference type="EC" id="3.1.3.5" evidence="1"/>
<organism evidence="1 2">
    <name type="scientific">Zobellella taiwanensis</name>
    <dbReference type="NCBI Taxonomy" id="347535"/>
    <lineage>
        <taxon>Bacteria</taxon>
        <taxon>Pseudomonadati</taxon>
        <taxon>Pseudomonadota</taxon>
        <taxon>Gammaproteobacteria</taxon>
        <taxon>Aeromonadales</taxon>
        <taxon>Aeromonadaceae</taxon>
        <taxon>Zobellella</taxon>
    </lineage>
</organism>
<proteinExistence type="predicted"/>
<dbReference type="EMBL" id="PXYH01000014">
    <property type="protein sequence ID" value="PSJ41113.1"/>
    <property type="molecule type" value="Genomic_DNA"/>
</dbReference>
<dbReference type="AlphaFoldDB" id="A0A2P7QT24"/>
<reference evidence="1 2" key="1">
    <citation type="submission" date="2018-03" db="EMBL/GenBank/DDBJ databases">
        <title>The draft genome of Zobellella taiwanensis JCM 13381.</title>
        <authorList>
            <person name="Liu L."/>
            <person name="Li L."/>
            <person name="Wang T."/>
            <person name="Zhang X."/>
            <person name="Liang L."/>
        </authorList>
    </citation>
    <scope>NUCLEOTIDE SEQUENCE [LARGE SCALE GENOMIC DNA]</scope>
    <source>
        <strain evidence="1 2">JCM 13381</strain>
    </source>
</reference>
<dbReference type="Pfam" id="PF00702">
    <property type="entry name" value="Hydrolase"/>
    <property type="match status" value="1"/>
</dbReference>
<accession>A0A2P7QT24</accession>
<protein>
    <submittedName>
        <fullName evidence="1">DUMP phosphatase</fullName>
        <ecNumber evidence="1">3.1.3.5</ecNumber>
    </submittedName>
</protein>